<dbReference type="CDD" id="cd11033">
    <property type="entry name" value="CYP142-like"/>
    <property type="match status" value="1"/>
</dbReference>
<name>A0ABW1D128_9ACTN</name>
<dbReference type="PANTHER" id="PTHR46696">
    <property type="entry name" value="P450, PUTATIVE (EUROFUNG)-RELATED"/>
    <property type="match status" value="1"/>
</dbReference>
<dbReference type="InterPro" id="IPR001128">
    <property type="entry name" value="Cyt_P450"/>
</dbReference>
<evidence type="ECO:0000313" key="2">
    <source>
        <dbReference type="EMBL" id="MFC5831774.1"/>
    </source>
</evidence>
<sequence length="426" mass="46637">MKLHRTPHSPVCDREISSAEFWNSSFAEREETFRWLRENAPVSWQLPLEERDVPASVHGEAGFWALALAEDISFVSRNHDQFSSELGLPYLSPRAEGGSPLPASLLELDPPRHTAYRKVLSSAFTPKAIGLLTEQIEQRAEQIVDRVVGAGSFDFVAEVSSKLPMLTVADLIGIPEDQITAFAEAGNNLVERGDPETLTKLPAGVTPQDWGNQQVAFLMGMGAELADARRAHPKDDIMTRLVTADVDGRKLDNVDIGVMMLLLSVAGNDTTKQTTSHTVVNLVQHPEQRDWLLEDFDGRIMGAIEEFLRYATPVLTFARTATRDVTIRGVEITAGDKVGLLYCSGNRDSTVFSDPETFDITRPPTRHIAFGGGGAHYCIGAGVAKAQLRALFRQILTKLPKMEVGEPVQLIGGGMNGIKRLPVTVS</sequence>
<evidence type="ECO:0000256" key="1">
    <source>
        <dbReference type="ARBA" id="ARBA00010617"/>
    </source>
</evidence>
<reference evidence="3" key="1">
    <citation type="journal article" date="2019" name="Int. J. Syst. Evol. Microbiol.">
        <title>The Global Catalogue of Microorganisms (GCM) 10K type strain sequencing project: providing services to taxonomists for standard genome sequencing and annotation.</title>
        <authorList>
            <consortium name="The Broad Institute Genomics Platform"/>
            <consortium name="The Broad Institute Genome Sequencing Center for Infectious Disease"/>
            <person name="Wu L."/>
            <person name="Ma J."/>
        </authorList>
    </citation>
    <scope>NUCLEOTIDE SEQUENCE [LARGE SCALE GENOMIC DNA]</scope>
    <source>
        <strain evidence="3">CCUG 53903</strain>
    </source>
</reference>
<dbReference type="RefSeq" id="WP_379521233.1">
    <property type="nucleotide sequence ID" value="NZ_JBHSPA010000069.1"/>
</dbReference>
<keyword evidence="3" id="KW-1185">Reference proteome</keyword>
<accession>A0ABW1D128</accession>
<gene>
    <name evidence="2" type="ORF">ACFPZ3_48680</name>
</gene>
<organism evidence="2 3">
    <name type="scientific">Nonomuraea insulae</name>
    <dbReference type="NCBI Taxonomy" id="1616787"/>
    <lineage>
        <taxon>Bacteria</taxon>
        <taxon>Bacillati</taxon>
        <taxon>Actinomycetota</taxon>
        <taxon>Actinomycetes</taxon>
        <taxon>Streptosporangiales</taxon>
        <taxon>Streptosporangiaceae</taxon>
        <taxon>Nonomuraea</taxon>
    </lineage>
</organism>
<proteinExistence type="inferred from homology"/>
<dbReference type="PANTHER" id="PTHR46696:SF4">
    <property type="entry name" value="BIOTIN BIOSYNTHESIS CYTOCHROME P450"/>
    <property type="match status" value="1"/>
</dbReference>
<comment type="caution">
    <text evidence="2">The sequence shown here is derived from an EMBL/GenBank/DDBJ whole genome shotgun (WGS) entry which is preliminary data.</text>
</comment>
<dbReference type="Pfam" id="PF00067">
    <property type="entry name" value="p450"/>
    <property type="match status" value="1"/>
</dbReference>
<protein>
    <submittedName>
        <fullName evidence="2">Cytochrome P450</fullName>
    </submittedName>
</protein>
<comment type="similarity">
    <text evidence="1">Belongs to the cytochrome P450 family.</text>
</comment>
<dbReference type="PRINTS" id="PR00359">
    <property type="entry name" value="BP450"/>
</dbReference>
<dbReference type="InterPro" id="IPR036396">
    <property type="entry name" value="Cyt_P450_sf"/>
</dbReference>
<evidence type="ECO:0000313" key="3">
    <source>
        <dbReference type="Proteomes" id="UP001596058"/>
    </source>
</evidence>
<dbReference type="EMBL" id="JBHSPA010000069">
    <property type="protein sequence ID" value="MFC5831774.1"/>
    <property type="molecule type" value="Genomic_DNA"/>
</dbReference>
<dbReference type="InterPro" id="IPR002397">
    <property type="entry name" value="Cyt_P450_B"/>
</dbReference>
<dbReference type="Proteomes" id="UP001596058">
    <property type="component" value="Unassembled WGS sequence"/>
</dbReference>
<dbReference type="SUPFAM" id="SSF48264">
    <property type="entry name" value="Cytochrome P450"/>
    <property type="match status" value="1"/>
</dbReference>
<dbReference type="Gene3D" id="1.10.630.10">
    <property type="entry name" value="Cytochrome P450"/>
    <property type="match status" value="1"/>
</dbReference>